<dbReference type="CDD" id="cd02440">
    <property type="entry name" value="AdoMet_MTases"/>
    <property type="match status" value="1"/>
</dbReference>
<name>A0A1G4K8K1_9SACH</name>
<keyword evidence="2" id="KW-0489">Methyltransferase</keyword>
<sequence length="289" mass="33192">MEFSSQDFGSANYFKTRPTYPAGFLHLLSQYHKGKRSLLIDVGCGPGNSTLELAKYLGFEQVWGSDVSPGMIETAKTQKELSNGEFSADNVQFSVHAAEDLDWVAPNAADMVTAAQCCHWLDFGVFQNAVFRTLRKGGTLAIWGYVDPHFADYPELDRVLFNFQYGEDQLGPYWEKPGRVILRDLLRTQKLDNSRFDDVLQVEYDPRNPETQSTLQIPLKVDRQMTVAEFDHYIESWSAYNAWKRTNKAKTDIRQHFMRKLRTHTGLSSSQSTMNVTWKTIYKFARKKS</sequence>
<dbReference type="GO" id="GO:0032259">
    <property type="term" value="P:methylation"/>
    <property type="evidence" value="ECO:0007669"/>
    <property type="project" value="UniProtKB-KW"/>
</dbReference>
<reference evidence="6" key="1">
    <citation type="submission" date="2016-03" db="EMBL/GenBank/DDBJ databases">
        <authorList>
            <person name="Devillers Hugo."/>
        </authorList>
    </citation>
    <scope>NUCLEOTIDE SEQUENCE [LARGE SCALE GENOMIC DNA]</scope>
</reference>
<protein>
    <submittedName>
        <fullName evidence="5">LAME_0G09274g1_1</fullName>
    </submittedName>
</protein>
<evidence type="ECO:0000259" key="4">
    <source>
        <dbReference type="Pfam" id="PF08241"/>
    </source>
</evidence>
<dbReference type="SUPFAM" id="SSF53335">
    <property type="entry name" value="S-adenosyl-L-methionine-dependent methyltransferases"/>
    <property type="match status" value="1"/>
</dbReference>
<dbReference type="PANTHER" id="PTHR44942:SF4">
    <property type="entry name" value="METHYLTRANSFERASE TYPE 11 DOMAIN-CONTAINING PROTEIN"/>
    <property type="match status" value="1"/>
</dbReference>
<comment type="similarity">
    <text evidence="1">Belongs to the methyltransferase superfamily.</text>
</comment>
<evidence type="ECO:0000313" key="6">
    <source>
        <dbReference type="Proteomes" id="UP000191144"/>
    </source>
</evidence>
<dbReference type="InterPro" id="IPR029063">
    <property type="entry name" value="SAM-dependent_MTases_sf"/>
</dbReference>
<keyword evidence="3" id="KW-0808">Transferase</keyword>
<gene>
    <name evidence="5" type="ORF">LAME_0G09274G</name>
</gene>
<accession>A0A1G4K8K1</accession>
<feature type="domain" description="Methyltransferase type 11" evidence="4">
    <location>
        <begin position="40"/>
        <end position="142"/>
    </location>
</feature>
<dbReference type="PANTHER" id="PTHR44942">
    <property type="entry name" value="METHYLTRANSF_11 DOMAIN-CONTAINING PROTEIN"/>
    <property type="match status" value="1"/>
</dbReference>
<dbReference type="InterPro" id="IPR051052">
    <property type="entry name" value="Diverse_substrate_MTase"/>
</dbReference>
<dbReference type="Gene3D" id="3.40.50.150">
    <property type="entry name" value="Vaccinia Virus protein VP39"/>
    <property type="match status" value="1"/>
</dbReference>
<keyword evidence="6" id="KW-1185">Reference proteome</keyword>
<dbReference type="Pfam" id="PF08241">
    <property type="entry name" value="Methyltransf_11"/>
    <property type="match status" value="1"/>
</dbReference>
<dbReference type="GO" id="GO:0008757">
    <property type="term" value="F:S-adenosylmethionine-dependent methyltransferase activity"/>
    <property type="evidence" value="ECO:0007669"/>
    <property type="project" value="InterPro"/>
</dbReference>
<organism evidence="5 6">
    <name type="scientific">Lachancea meyersii CBS 8951</name>
    <dbReference type="NCBI Taxonomy" id="1266667"/>
    <lineage>
        <taxon>Eukaryota</taxon>
        <taxon>Fungi</taxon>
        <taxon>Dikarya</taxon>
        <taxon>Ascomycota</taxon>
        <taxon>Saccharomycotina</taxon>
        <taxon>Saccharomycetes</taxon>
        <taxon>Saccharomycetales</taxon>
        <taxon>Saccharomycetaceae</taxon>
        <taxon>Lachancea</taxon>
    </lineage>
</organism>
<evidence type="ECO:0000313" key="5">
    <source>
        <dbReference type="EMBL" id="SCV00372.1"/>
    </source>
</evidence>
<dbReference type="InterPro" id="IPR013216">
    <property type="entry name" value="Methyltransf_11"/>
</dbReference>
<evidence type="ECO:0000256" key="3">
    <source>
        <dbReference type="ARBA" id="ARBA00022679"/>
    </source>
</evidence>
<evidence type="ECO:0000256" key="2">
    <source>
        <dbReference type="ARBA" id="ARBA00022603"/>
    </source>
</evidence>
<dbReference type="Proteomes" id="UP000191144">
    <property type="component" value="Chromosome G"/>
</dbReference>
<dbReference type="AlphaFoldDB" id="A0A1G4K8K1"/>
<dbReference type="OrthoDB" id="10027013at2759"/>
<dbReference type="EMBL" id="LT598484">
    <property type="protein sequence ID" value="SCV00372.1"/>
    <property type="molecule type" value="Genomic_DNA"/>
</dbReference>
<evidence type="ECO:0000256" key="1">
    <source>
        <dbReference type="ARBA" id="ARBA00008361"/>
    </source>
</evidence>
<proteinExistence type="inferred from homology"/>